<dbReference type="PROSITE" id="PS50109">
    <property type="entry name" value="HIS_KIN"/>
    <property type="match status" value="1"/>
</dbReference>
<evidence type="ECO:0000256" key="4">
    <source>
        <dbReference type="ARBA" id="ARBA00022679"/>
    </source>
</evidence>
<dbReference type="EC" id="2.7.13.3" evidence="2"/>
<dbReference type="Pfam" id="PF02518">
    <property type="entry name" value="HATPase_c"/>
    <property type="match status" value="1"/>
</dbReference>
<dbReference type="InterPro" id="IPR005467">
    <property type="entry name" value="His_kinase_dom"/>
</dbReference>
<dbReference type="Proteomes" id="UP000322214">
    <property type="component" value="Chromosome"/>
</dbReference>
<evidence type="ECO:0000256" key="9">
    <source>
        <dbReference type="PROSITE-ProRule" id="PRU00169"/>
    </source>
</evidence>
<keyword evidence="8" id="KW-0902">Two-component regulatory system</keyword>
<dbReference type="AlphaFoldDB" id="A0A5B9P255"/>
<dbReference type="PANTHER" id="PTHR43065:SF10">
    <property type="entry name" value="PEROXIDE STRESS-ACTIVATED HISTIDINE KINASE MAK3"/>
    <property type="match status" value="1"/>
</dbReference>
<evidence type="ECO:0000259" key="11">
    <source>
        <dbReference type="PROSITE" id="PS50110"/>
    </source>
</evidence>
<keyword evidence="4 12" id="KW-0808">Transferase</keyword>
<evidence type="ECO:0000256" key="1">
    <source>
        <dbReference type="ARBA" id="ARBA00000085"/>
    </source>
</evidence>
<dbReference type="PANTHER" id="PTHR43065">
    <property type="entry name" value="SENSOR HISTIDINE KINASE"/>
    <property type="match status" value="1"/>
</dbReference>
<dbReference type="SMART" id="SM00448">
    <property type="entry name" value="REC"/>
    <property type="match status" value="1"/>
</dbReference>
<feature type="domain" description="Response regulatory" evidence="11">
    <location>
        <begin position="6"/>
        <end position="120"/>
    </location>
</feature>
<dbReference type="InterPro" id="IPR004358">
    <property type="entry name" value="Sig_transdc_His_kin-like_C"/>
</dbReference>
<dbReference type="PRINTS" id="PR00344">
    <property type="entry name" value="BCTRLSENSOR"/>
</dbReference>
<keyword evidence="7" id="KW-0067">ATP-binding</keyword>
<dbReference type="KEGG" id="mff:MFFC18_02560"/>
<sequence>MPKHFSLLIVEDDDDARRNMEDILSLDGYRIESVSHCMPALAAARERQFDSVIVDWRLPDGSGGDLISPLKHELPNATIIVVTGLREFDTAVTALREGAYDFLSKPINPEALRALIRRLVERKQHLEQIETAQEKLVANERLAAIGQMVAGLAHESRNAFQRSHACLAELSLDLEDQPENLQLVRKVQKALDDLNQLLEEVRHYSAPIILERRECDIRLLVEETWRNIRDAKPTYVMPEMQIHMSKQTPKIWFLDCNRLAQVVRNLLENASFACEGSGPIRVDIAFEENETTSKQRLSLSVSDNGSGVPPENREQVFVPFFTTKTRGTGLGLAISRRIVESHGGRLTVEESERGGAKFAIRIPPAVNRKSSRRR</sequence>
<dbReference type="InterPro" id="IPR036890">
    <property type="entry name" value="HATPase_C_sf"/>
</dbReference>
<comment type="catalytic activity">
    <reaction evidence="1">
        <text>ATP + protein L-histidine = ADP + protein N-phospho-L-histidine.</text>
        <dbReference type="EC" id="2.7.13.3"/>
    </reaction>
</comment>
<dbReference type="OrthoDB" id="236031at2"/>
<keyword evidence="6" id="KW-0418">Kinase</keyword>
<dbReference type="CDD" id="cd00156">
    <property type="entry name" value="REC"/>
    <property type="match status" value="1"/>
</dbReference>
<evidence type="ECO:0000313" key="13">
    <source>
        <dbReference type="Proteomes" id="UP000322214"/>
    </source>
</evidence>
<feature type="modified residue" description="4-aspartylphosphate" evidence="9">
    <location>
        <position position="55"/>
    </location>
</feature>
<evidence type="ECO:0000256" key="3">
    <source>
        <dbReference type="ARBA" id="ARBA00022553"/>
    </source>
</evidence>
<reference evidence="12 13" key="1">
    <citation type="submission" date="2019-08" db="EMBL/GenBank/DDBJ databases">
        <title>Deep-cultivation of Planctomycetes and their phenomic and genomic characterization uncovers novel biology.</title>
        <authorList>
            <person name="Wiegand S."/>
            <person name="Jogler M."/>
            <person name="Boedeker C."/>
            <person name="Pinto D."/>
            <person name="Vollmers J."/>
            <person name="Rivas-Marin E."/>
            <person name="Kohn T."/>
            <person name="Peeters S.H."/>
            <person name="Heuer A."/>
            <person name="Rast P."/>
            <person name="Oberbeckmann S."/>
            <person name="Bunk B."/>
            <person name="Jeske O."/>
            <person name="Meyerdierks A."/>
            <person name="Storesund J.E."/>
            <person name="Kallscheuer N."/>
            <person name="Luecker S."/>
            <person name="Lage O.M."/>
            <person name="Pohl T."/>
            <person name="Merkel B.J."/>
            <person name="Hornburger P."/>
            <person name="Mueller R.-W."/>
            <person name="Bruemmer F."/>
            <person name="Labrenz M."/>
            <person name="Spormann A.M."/>
            <person name="Op den Camp H."/>
            <person name="Overmann J."/>
            <person name="Amann R."/>
            <person name="Jetten M.S.M."/>
            <person name="Mascher T."/>
            <person name="Medema M.H."/>
            <person name="Devos D.P."/>
            <person name="Kaster A.-K."/>
            <person name="Ovreas L."/>
            <person name="Rohde M."/>
            <person name="Galperin M.Y."/>
            <person name="Jogler C."/>
        </authorList>
    </citation>
    <scope>NUCLEOTIDE SEQUENCE [LARGE SCALE GENOMIC DNA]</scope>
    <source>
        <strain evidence="12 13">FC18</strain>
    </source>
</reference>
<dbReference type="STRING" id="980251.GCA_001642875_04574"/>
<gene>
    <name evidence="12" type="primary">zraS_1</name>
    <name evidence="12" type="ORF">MFFC18_02560</name>
</gene>
<dbReference type="PROSITE" id="PS50110">
    <property type="entry name" value="RESPONSE_REGULATORY"/>
    <property type="match status" value="1"/>
</dbReference>
<keyword evidence="13" id="KW-1185">Reference proteome</keyword>
<evidence type="ECO:0000259" key="10">
    <source>
        <dbReference type="PROSITE" id="PS50109"/>
    </source>
</evidence>
<evidence type="ECO:0000256" key="2">
    <source>
        <dbReference type="ARBA" id="ARBA00012438"/>
    </source>
</evidence>
<dbReference type="GO" id="GO:0004673">
    <property type="term" value="F:protein histidine kinase activity"/>
    <property type="evidence" value="ECO:0007669"/>
    <property type="project" value="UniProtKB-EC"/>
</dbReference>
<keyword evidence="5" id="KW-0547">Nucleotide-binding</keyword>
<dbReference type="Pfam" id="PF00072">
    <property type="entry name" value="Response_reg"/>
    <property type="match status" value="1"/>
</dbReference>
<dbReference type="GO" id="GO:0005524">
    <property type="term" value="F:ATP binding"/>
    <property type="evidence" value="ECO:0007669"/>
    <property type="project" value="UniProtKB-KW"/>
</dbReference>
<dbReference type="RefSeq" id="WP_075082571.1">
    <property type="nucleotide sequence ID" value="NZ_CP042912.1"/>
</dbReference>
<dbReference type="InterPro" id="IPR011006">
    <property type="entry name" value="CheY-like_superfamily"/>
</dbReference>
<name>A0A5B9P255_9BACT</name>
<dbReference type="SMART" id="SM00387">
    <property type="entry name" value="HATPase_c"/>
    <property type="match status" value="1"/>
</dbReference>
<dbReference type="EMBL" id="CP042912">
    <property type="protein sequence ID" value="QEG20408.1"/>
    <property type="molecule type" value="Genomic_DNA"/>
</dbReference>
<evidence type="ECO:0000256" key="7">
    <source>
        <dbReference type="ARBA" id="ARBA00022840"/>
    </source>
</evidence>
<dbReference type="SUPFAM" id="SSF55874">
    <property type="entry name" value="ATPase domain of HSP90 chaperone/DNA topoisomerase II/histidine kinase"/>
    <property type="match status" value="1"/>
</dbReference>
<dbReference type="InterPro" id="IPR003594">
    <property type="entry name" value="HATPase_dom"/>
</dbReference>
<feature type="domain" description="Histidine kinase" evidence="10">
    <location>
        <begin position="151"/>
        <end position="366"/>
    </location>
</feature>
<organism evidence="12 13">
    <name type="scientific">Mariniblastus fucicola</name>
    <dbReference type="NCBI Taxonomy" id="980251"/>
    <lineage>
        <taxon>Bacteria</taxon>
        <taxon>Pseudomonadati</taxon>
        <taxon>Planctomycetota</taxon>
        <taxon>Planctomycetia</taxon>
        <taxon>Pirellulales</taxon>
        <taxon>Pirellulaceae</taxon>
        <taxon>Mariniblastus</taxon>
    </lineage>
</organism>
<evidence type="ECO:0000256" key="8">
    <source>
        <dbReference type="ARBA" id="ARBA00023012"/>
    </source>
</evidence>
<dbReference type="CDD" id="cd00075">
    <property type="entry name" value="HATPase"/>
    <property type="match status" value="1"/>
</dbReference>
<keyword evidence="3 9" id="KW-0597">Phosphoprotein</keyword>
<dbReference type="InterPro" id="IPR001789">
    <property type="entry name" value="Sig_transdc_resp-reg_receiver"/>
</dbReference>
<dbReference type="Gene3D" id="3.40.50.2300">
    <property type="match status" value="1"/>
</dbReference>
<dbReference type="Gene3D" id="1.10.287.130">
    <property type="match status" value="1"/>
</dbReference>
<evidence type="ECO:0000256" key="5">
    <source>
        <dbReference type="ARBA" id="ARBA00022741"/>
    </source>
</evidence>
<dbReference type="GO" id="GO:0000160">
    <property type="term" value="P:phosphorelay signal transduction system"/>
    <property type="evidence" value="ECO:0007669"/>
    <property type="project" value="UniProtKB-KW"/>
</dbReference>
<evidence type="ECO:0000313" key="12">
    <source>
        <dbReference type="EMBL" id="QEG20408.1"/>
    </source>
</evidence>
<protein>
    <recommendedName>
        <fullName evidence="2">histidine kinase</fullName>
        <ecNumber evidence="2">2.7.13.3</ecNumber>
    </recommendedName>
</protein>
<accession>A0A5B9P255</accession>
<evidence type="ECO:0000256" key="6">
    <source>
        <dbReference type="ARBA" id="ARBA00022777"/>
    </source>
</evidence>
<dbReference type="SUPFAM" id="SSF52172">
    <property type="entry name" value="CheY-like"/>
    <property type="match status" value="1"/>
</dbReference>
<proteinExistence type="predicted"/>
<dbReference type="Gene3D" id="3.30.565.10">
    <property type="entry name" value="Histidine kinase-like ATPase, C-terminal domain"/>
    <property type="match status" value="1"/>
</dbReference>